<dbReference type="Proteomes" id="UP000776983">
    <property type="component" value="Unassembled WGS sequence"/>
</dbReference>
<comment type="caution">
    <text evidence="1">The sequence shown here is derived from an EMBL/GenBank/DDBJ whole genome shotgun (WGS) entry which is preliminary data.</text>
</comment>
<evidence type="ECO:0000313" key="1">
    <source>
        <dbReference type="EMBL" id="MCB5363816.1"/>
    </source>
</evidence>
<dbReference type="InterPro" id="IPR010836">
    <property type="entry name" value="SapC"/>
</dbReference>
<keyword evidence="2" id="KW-1185">Reference proteome</keyword>
<dbReference type="RefSeq" id="WP_226954186.1">
    <property type="nucleotide sequence ID" value="NZ_JACDXW010000004.1"/>
</dbReference>
<gene>
    <name evidence="1" type="ORF">H0484_08650</name>
</gene>
<protein>
    <submittedName>
        <fullName evidence="1">SapC family protein</fullName>
    </submittedName>
</protein>
<proteinExistence type="predicted"/>
<evidence type="ECO:0000313" key="2">
    <source>
        <dbReference type="Proteomes" id="UP000776983"/>
    </source>
</evidence>
<dbReference type="Pfam" id="PF07277">
    <property type="entry name" value="SapC"/>
    <property type="match status" value="1"/>
</dbReference>
<sequence>MAGTAFYERAVALDKAAHQGLRMRMLPSHFAFARAANAFPLAASEFAEAGRHYPIVFIGDEASGFHAAALLGLEEGVNLFVSPTGEWQQEAYIPAFARRYPFALGTEPGQDGLVVYVDESYQGLNQEDGLALFEDGQESDYLKQMVSFLNALNRELEACRQACAKLHQLGLLTARTITITQEGQNRRLGGFWVVDDEKYASLGDEVIVELHRSGILRMIELHLASLGCVQRLAQRLEQSPQVVRH</sequence>
<dbReference type="EMBL" id="JACDXW010000004">
    <property type="protein sequence ID" value="MCB5363816.1"/>
    <property type="molecule type" value="Genomic_DNA"/>
</dbReference>
<accession>A0ABS8CCP6</accession>
<organism evidence="1 2">
    <name type="scientific">Mesopusillimonas faecipullorum</name>
    <dbReference type="NCBI Taxonomy" id="2755040"/>
    <lineage>
        <taxon>Bacteria</taxon>
        <taxon>Pseudomonadati</taxon>
        <taxon>Pseudomonadota</taxon>
        <taxon>Betaproteobacteria</taxon>
        <taxon>Burkholderiales</taxon>
        <taxon>Alcaligenaceae</taxon>
        <taxon>Mesopusillimonas</taxon>
    </lineage>
</organism>
<reference evidence="1 2" key="1">
    <citation type="submission" date="2020-07" db="EMBL/GenBank/DDBJ databases">
        <title>Pusillimonas sp. nov., isolated from poultry manure in Taiwan.</title>
        <authorList>
            <person name="Lin S.-Y."/>
            <person name="Tang Y.-S."/>
            <person name="Young C.-C."/>
        </authorList>
    </citation>
    <scope>NUCLEOTIDE SEQUENCE [LARGE SCALE GENOMIC DNA]</scope>
    <source>
        <strain evidence="1 2">CC-YST705</strain>
    </source>
</reference>
<name>A0ABS8CCP6_9BURK</name>